<evidence type="ECO:0000313" key="2">
    <source>
        <dbReference type="EMBL" id="KAE8329366.1"/>
    </source>
</evidence>
<dbReference type="AlphaFoldDB" id="A0A5N6XAJ6"/>
<protein>
    <recommendedName>
        <fullName evidence="4">Apple domain-containing protein</fullName>
    </recommendedName>
</protein>
<evidence type="ECO:0000256" key="1">
    <source>
        <dbReference type="SAM" id="SignalP"/>
    </source>
</evidence>
<feature type="chain" id="PRO_5024857776" description="Apple domain-containing protein" evidence="1">
    <location>
        <begin position="20"/>
        <end position="315"/>
    </location>
</feature>
<accession>A0A5N6XAJ6</accession>
<reference evidence="3" key="1">
    <citation type="submission" date="2019-04" db="EMBL/GenBank/DDBJ databases">
        <title>Friends and foes A comparative genomics studyof 23 Aspergillus species from section Flavi.</title>
        <authorList>
            <consortium name="DOE Joint Genome Institute"/>
            <person name="Kjaerbolling I."/>
            <person name="Vesth T."/>
            <person name="Frisvad J.C."/>
            <person name="Nybo J.L."/>
            <person name="Theobald S."/>
            <person name="Kildgaard S."/>
            <person name="Isbrandt T."/>
            <person name="Kuo A."/>
            <person name="Sato A."/>
            <person name="Lyhne E.K."/>
            <person name="Kogle M.E."/>
            <person name="Wiebenga A."/>
            <person name="Kun R.S."/>
            <person name="Lubbers R.J."/>
            <person name="Makela M.R."/>
            <person name="Barry K."/>
            <person name="Chovatia M."/>
            <person name="Clum A."/>
            <person name="Daum C."/>
            <person name="Haridas S."/>
            <person name="He G."/>
            <person name="LaButti K."/>
            <person name="Lipzen A."/>
            <person name="Mondo S."/>
            <person name="Riley R."/>
            <person name="Salamov A."/>
            <person name="Simmons B.A."/>
            <person name="Magnuson J.K."/>
            <person name="Henrissat B."/>
            <person name="Mortensen U.H."/>
            <person name="Larsen T.O."/>
            <person name="Devries R.P."/>
            <person name="Grigoriev I.V."/>
            <person name="Machida M."/>
            <person name="Baker S.E."/>
            <person name="Andersen M.R."/>
        </authorList>
    </citation>
    <scope>NUCLEOTIDE SEQUENCE [LARGE SCALE GENOMIC DNA]</scope>
    <source>
        <strain evidence="3">CBS 130017</strain>
    </source>
</reference>
<proteinExistence type="predicted"/>
<sequence length="315" mass="33826">MNLLRYPFLLPFFVHGALGRYDTFDSLCPGDDGNTVSLSVGEYTVSCGGYFEWGVTGVRVDSQGAASPEECARFCSGSVDCDAVVFDGGACWEYSAQGQTLDPLSDSQGRTILLHSVVKIDPNDPNNQIPQPPPRDYEQELLVCEQGKGQLERDLKACVADRDNCNKNKSACNTAKQKVIKERDNCLKRPVAPPSGPNKLDPANFQCNPKTFGKTVYGGGRRYRIVGNRSSVRNYGNMPASWVSAGSNCNIDCCLAKCTRQGAKVAGGNAHTNVLPYCNGAVVTSGGRCGLAVSMRPSNPLSTTAKTGDCILQPY</sequence>
<organism evidence="2 3">
    <name type="scientific">Aspergillus sergii</name>
    <dbReference type="NCBI Taxonomy" id="1034303"/>
    <lineage>
        <taxon>Eukaryota</taxon>
        <taxon>Fungi</taxon>
        <taxon>Dikarya</taxon>
        <taxon>Ascomycota</taxon>
        <taxon>Pezizomycotina</taxon>
        <taxon>Eurotiomycetes</taxon>
        <taxon>Eurotiomycetidae</taxon>
        <taxon>Eurotiales</taxon>
        <taxon>Aspergillaceae</taxon>
        <taxon>Aspergillus</taxon>
        <taxon>Aspergillus subgen. Circumdati</taxon>
    </lineage>
</organism>
<keyword evidence="3" id="KW-1185">Reference proteome</keyword>
<evidence type="ECO:0000313" key="3">
    <source>
        <dbReference type="Proteomes" id="UP000325945"/>
    </source>
</evidence>
<gene>
    <name evidence="2" type="ORF">BDV39DRAFT_203000</name>
</gene>
<keyword evidence="1" id="KW-0732">Signal</keyword>
<dbReference type="EMBL" id="ML741779">
    <property type="protein sequence ID" value="KAE8329366.1"/>
    <property type="molecule type" value="Genomic_DNA"/>
</dbReference>
<name>A0A5N6XAJ6_9EURO</name>
<feature type="signal peptide" evidence="1">
    <location>
        <begin position="1"/>
        <end position="19"/>
    </location>
</feature>
<dbReference type="Proteomes" id="UP000325945">
    <property type="component" value="Unassembled WGS sequence"/>
</dbReference>
<evidence type="ECO:0008006" key="4">
    <source>
        <dbReference type="Google" id="ProtNLM"/>
    </source>
</evidence>